<dbReference type="AlphaFoldDB" id="K0T907"/>
<sequence length="502" mass="56229">MNINSTSPLLPRANDDDADATSTTRAVAGGQPAGNTATPGQQTTRERKMILTYLEFYSGVGGWGYALEAACRSLSASFVYDEAAASKRPRVAVSPPEPDEGGVTTQASARLLAAFDHSDLCNGVFQHNHKDIGKRCKPRQTPIERLSLDELEQYDATVWCLSPPCQPHTRQHSNQHRERDDPRSSSFLHLCDLLIEMDEDMLPNLLLLENVVGFEQNWAVADDCGRDDMGSFTLWRKVLCDRQYETAHFHLDPTDVGIPNNRPRHYTVAFRRGRSLRRRLSGGRSNEIHSFTRIEGLEKLFARETLDKPPIIHDERSLSRLCSTSEPTRIEAFLDPALSPASLEQLRIPKKIRESSGAWCFDIVTPEQRRSSCFTHSYGKFIRGTGSILYTGPVAANDCEGDALPRAELFELADPKDRAYDESWSKRINWEEDMRYLSGTEIARLFGFPVDCASDGPTAMRSFEFPSTCTMKQQWKLLGNSINVIVASTVAYVGVTLLCNED</sequence>
<dbReference type="OMA" id="NSLNCWV"/>
<dbReference type="OrthoDB" id="414133at2759"/>
<dbReference type="GO" id="GO:0032259">
    <property type="term" value="P:methylation"/>
    <property type="evidence" value="ECO:0007669"/>
    <property type="project" value="UniProtKB-KW"/>
</dbReference>
<evidence type="ECO:0000256" key="5">
    <source>
        <dbReference type="SAM" id="MobiDB-lite"/>
    </source>
</evidence>
<gene>
    <name evidence="6" type="ORF">THAOC_11993</name>
</gene>
<dbReference type="PANTHER" id="PTHR46098:SF1">
    <property type="entry name" value="TRNA (CYTOSINE(38)-C(5))-METHYLTRANSFERASE"/>
    <property type="match status" value="1"/>
</dbReference>
<evidence type="ECO:0008006" key="8">
    <source>
        <dbReference type="Google" id="ProtNLM"/>
    </source>
</evidence>
<dbReference type="Pfam" id="PF00145">
    <property type="entry name" value="DNA_methylase"/>
    <property type="match status" value="1"/>
</dbReference>
<dbReference type="SUPFAM" id="SSF53335">
    <property type="entry name" value="S-adenosyl-L-methionine-dependent methyltransferases"/>
    <property type="match status" value="1"/>
</dbReference>
<evidence type="ECO:0000256" key="2">
    <source>
        <dbReference type="ARBA" id="ARBA00022679"/>
    </source>
</evidence>
<dbReference type="eggNOG" id="KOG0919">
    <property type="taxonomic scope" value="Eukaryota"/>
</dbReference>
<feature type="region of interest" description="Disordered" evidence="5">
    <location>
        <begin position="1"/>
        <end position="44"/>
    </location>
</feature>
<accession>K0T907</accession>
<feature type="active site" evidence="4">
    <location>
        <position position="165"/>
    </location>
</feature>
<comment type="caution">
    <text evidence="6">The sequence shown here is derived from an EMBL/GenBank/DDBJ whole genome shotgun (WGS) entry which is preliminary data.</text>
</comment>
<dbReference type="EMBL" id="AGNL01013772">
    <property type="protein sequence ID" value="EJK67022.1"/>
    <property type="molecule type" value="Genomic_DNA"/>
</dbReference>
<dbReference type="Proteomes" id="UP000266841">
    <property type="component" value="Unassembled WGS sequence"/>
</dbReference>
<name>K0T907_THAOC</name>
<reference evidence="6 7" key="1">
    <citation type="journal article" date="2012" name="Genome Biol.">
        <title>Genome and low-iron response of an oceanic diatom adapted to chronic iron limitation.</title>
        <authorList>
            <person name="Lommer M."/>
            <person name="Specht M."/>
            <person name="Roy A.S."/>
            <person name="Kraemer L."/>
            <person name="Andreson R."/>
            <person name="Gutowska M.A."/>
            <person name="Wolf J."/>
            <person name="Bergner S.V."/>
            <person name="Schilhabel M.B."/>
            <person name="Klostermeier U.C."/>
            <person name="Beiko R.G."/>
            <person name="Rosenstiel P."/>
            <person name="Hippler M."/>
            <person name="Laroche J."/>
        </authorList>
    </citation>
    <scope>NUCLEOTIDE SEQUENCE [LARGE SCALE GENOMIC DNA]</scope>
    <source>
        <strain evidence="6 7">CCMP1005</strain>
    </source>
</reference>
<proteinExistence type="inferred from homology"/>
<evidence type="ECO:0000256" key="4">
    <source>
        <dbReference type="PROSITE-ProRule" id="PRU01016"/>
    </source>
</evidence>
<evidence type="ECO:0000256" key="3">
    <source>
        <dbReference type="ARBA" id="ARBA00022691"/>
    </source>
</evidence>
<dbReference type="PANTHER" id="PTHR46098">
    <property type="entry name" value="TRNA (CYTOSINE(38)-C(5))-METHYLTRANSFERASE"/>
    <property type="match status" value="1"/>
</dbReference>
<evidence type="ECO:0000313" key="6">
    <source>
        <dbReference type="EMBL" id="EJK67022.1"/>
    </source>
</evidence>
<comment type="similarity">
    <text evidence="4">Belongs to the class I-like SAM-binding methyltransferase superfamily. C5-methyltransferase family.</text>
</comment>
<feature type="compositionally biased region" description="Polar residues" evidence="5">
    <location>
        <begin position="33"/>
        <end position="43"/>
    </location>
</feature>
<keyword evidence="2 4" id="KW-0808">Transferase</keyword>
<dbReference type="Gene3D" id="3.40.50.150">
    <property type="entry name" value="Vaccinia Virus protein VP39"/>
    <property type="match status" value="1"/>
</dbReference>
<dbReference type="InterPro" id="IPR001525">
    <property type="entry name" value="C5_MeTfrase"/>
</dbReference>
<keyword evidence="7" id="KW-1185">Reference proteome</keyword>
<dbReference type="Gene3D" id="3.90.120.10">
    <property type="entry name" value="DNA Methylase, subunit A, domain 2"/>
    <property type="match status" value="1"/>
</dbReference>
<keyword evidence="3 4" id="KW-0949">S-adenosyl-L-methionine</keyword>
<dbReference type="GO" id="GO:0008168">
    <property type="term" value="F:methyltransferase activity"/>
    <property type="evidence" value="ECO:0007669"/>
    <property type="project" value="UniProtKB-KW"/>
</dbReference>
<dbReference type="InterPro" id="IPR029063">
    <property type="entry name" value="SAM-dependent_MTases_sf"/>
</dbReference>
<protein>
    <recommendedName>
        <fullName evidence="8">DNA (cytosine-5-)-methyltransferase</fullName>
    </recommendedName>
</protein>
<keyword evidence="1 4" id="KW-0489">Methyltransferase</keyword>
<dbReference type="InterPro" id="IPR050750">
    <property type="entry name" value="C5-MTase"/>
</dbReference>
<evidence type="ECO:0000256" key="1">
    <source>
        <dbReference type="ARBA" id="ARBA00022603"/>
    </source>
</evidence>
<dbReference type="PRINTS" id="PR00105">
    <property type="entry name" value="C5METTRFRASE"/>
</dbReference>
<dbReference type="GO" id="GO:0005634">
    <property type="term" value="C:nucleus"/>
    <property type="evidence" value="ECO:0007669"/>
    <property type="project" value="TreeGrafter"/>
</dbReference>
<organism evidence="6 7">
    <name type="scientific">Thalassiosira oceanica</name>
    <name type="common">Marine diatom</name>
    <dbReference type="NCBI Taxonomy" id="159749"/>
    <lineage>
        <taxon>Eukaryota</taxon>
        <taxon>Sar</taxon>
        <taxon>Stramenopiles</taxon>
        <taxon>Ochrophyta</taxon>
        <taxon>Bacillariophyta</taxon>
        <taxon>Coscinodiscophyceae</taxon>
        <taxon>Thalassiosirophycidae</taxon>
        <taxon>Thalassiosirales</taxon>
        <taxon>Thalassiosiraceae</taxon>
        <taxon>Thalassiosira</taxon>
    </lineage>
</organism>
<dbReference type="PROSITE" id="PS51679">
    <property type="entry name" value="SAM_MT_C5"/>
    <property type="match status" value="1"/>
</dbReference>
<evidence type="ECO:0000313" key="7">
    <source>
        <dbReference type="Proteomes" id="UP000266841"/>
    </source>
</evidence>